<feature type="compositionally biased region" description="Basic and acidic residues" evidence="1">
    <location>
        <begin position="198"/>
        <end position="211"/>
    </location>
</feature>
<dbReference type="AlphaFoldDB" id="A0AAD7WL73"/>
<dbReference type="EMBL" id="JAINUG010000074">
    <property type="protein sequence ID" value="KAJ8400785.1"/>
    <property type="molecule type" value="Genomic_DNA"/>
</dbReference>
<sequence>MSCPSLWARVSVSHPQVPRSSCAKRTASRVTRRPDPIRPVAPVQILQGRGIGPVDVRRAASRNDTERGCTVAAGARDHLLTCHTKTGSAPSANAQSLSLLPASLPEPRPSGTISGREHLGLATPRRDNALFTPRQITLRPRHRRGLAAARAETLRFDAACECSSRGAGVGVAKDAAAGVPYCKRGAGNSCSYATLRGQREHRSPMSGRSKESPSAQVNDAQISLCSPKAKMLATILYCSWSRLACVRRGL</sequence>
<gene>
    <name evidence="2" type="ORF">AAFF_G00391390</name>
</gene>
<feature type="region of interest" description="Disordered" evidence="1">
    <location>
        <begin position="198"/>
        <end position="217"/>
    </location>
</feature>
<reference evidence="2" key="1">
    <citation type="journal article" date="2023" name="Science">
        <title>Genome structures resolve the early diversification of teleost fishes.</title>
        <authorList>
            <person name="Parey E."/>
            <person name="Louis A."/>
            <person name="Montfort J."/>
            <person name="Bouchez O."/>
            <person name="Roques C."/>
            <person name="Iampietro C."/>
            <person name="Lluch J."/>
            <person name="Castinel A."/>
            <person name="Donnadieu C."/>
            <person name="Desvignes T."/>
            <person name="Floi Bucao C."/>
            <person name="Jouanno E."/>
            <person name="Wen M."/>
            <person name="Mejri S."/>
            <person name="Dirks R."/>
            <person name="Jansen H."/>
            <person name="Henkel C."/>
            <person name="Chen W.J."/>
            <person name="Zahm M."/>
            <person name="Cabau C."/>
            <person name="Klopp C."/>
            <person name="Thompson A.W."/>
            <person name="Robinson-Rechavi M."/>
            <person name="Braasch I."/>
            <person name="Lecointre G."/>
            <person name="Bobe J."/>
            <person name="Postlethwait J.H."/>
            <person name="Berthelot C."/>
            <person name="Roest Crollius H."/>
            <person name="Guiguen Y."/>
        </authorList>
    </citation>
    <scope>NUCLEOTIDE SEQUENCE</scope>
    <source>
        <strain evidence="2">NC1722</strain>
    </source>
</reference>
<evidence type="ECO:0000313" key="3">
    <source>
        <dbReference type="Proteomes" id="UP001221898"/>
    </source>
</evidence>
<dbReference type="Proteomes" id="UP001221898">
    <property type="component" value="Unassembled WGS sequence"/>
</dbReference>
<protein>
    <submittedName>
        <fullName evidence="2">Uncharacterized protein</fullName>
    </submittedName>
</protein>
<accession>A0AAD7WL73</accession>
<evidence type="ECO:0000313" key="2">
    <source>
        <dbReference type="EMBL" id="KAJ8400785.1"/>
    </source>
</evidence>
<organism evidence="2 3">
    <name type="scientific">Aldrovandia affinis</name>
    <dbReference type="NCBI Taxonomy" id="143900"/>
    <lineage>
        <taxon>Eukaryota</taxon>
        <taxon>Metazoa</taxon>
        <taxon>Chordata</taxon>
        <taxon>Craniata</taxon>
        <taxon>Vertebrata</taxon>
        <taxon>Euteleostomi</taxon>
        <taxon>Actinopterygii</taxon>
        <taxon>Neopterygii</taxon>
        <taxon>Teleostei</taxon>
        <taxon>Notacanthiformes</taxon>
        <taxon>Halosauridae</taxon>
        <taxon>Aldrovandia</taxon>
    </lineage>
</organism>
<evidence type="ECO:0000256" key="1">
    <source>
        <dbReference type="SAM" id="MobiDB-lite"/>
    </source>
</evidence>
<comment type="caution">
    <text evidence="2">The sequence shown here is derived from an EMBL/GenBank/DDBJ whole genome shotgun (WGS) entry which is preliminary data.</text>
</comment>
<keyword evidence="3" id="KW-1185">Reference proteome</keyword>
<proteinExistence type="predicted"/>
<name>A0AAD7WL73_9TELE</name>